<sequence length="264" mass="28906">MKLTVLGCGGSGGVPVAGREAGGTWGVAKPDNPKNRRSRVSVLIEGEEGPDGARDRILIDTSPDLRQQILDNGITALDAVLYTHAHADHCHGLDELRGIVYSRRRPIDAYMDARTRAALTTRFDYAFSSSRAADNLYPALLEDHVIDGDFHVGSIPVTPFTQQHGPDSSLGFRCGDIAYSTDASDLDEAAFAVLEGVKLWVVDCLRDDPHPTHSHVAQTLEWIARVKPERAILTHMNERLDYDELRSRCPPGVEPGYDGLVIEV</sequence>
<dbReference type="EMBL" id="JAAQPH010000002">
    <property type="protein sequence ID" value="NIA67753.1"/>
    <property type="molecule type" value="Genomic_DNA"/>
</dbReference>
<comment type="caution">
    <text evidence="2">The sequence shown here is derived from an EMBL/GenBank/DDBJ whole genome shotgun (WGS) entry which is preliminary data.</text>
</comment>
<dbReference type="InterPro" id="IPR036866">
    <property type="entry name" value="RibonucZ/Hydroxyglut_hydro"/>
</dbReference>
<dbReference type="SUPFAM" id="SSF56281">
    <property type="entry name" value="Metallo-hydrolase/oxidoreductase"/>
    <property type="match status" value="1"/>
</dbReference>
<dbReference type="PANTHER" id="PTHR42663:SF6">
    <property type="entry name" value="HYDROLASE C777.06C-RELATED"/>
    <property type="match status" value="1"/>
</dbReference>
<evidence type="ECO:0000259" key="1">
    <source>
        <dbReference type="SMART" id="SM00849"/>
    </source>
</evidence>
<protein>
    <submittedName>
        <fullName evidence="2">MBL fold metallo-hydrolase</fullName>
    </submittedName>
</protein>
<accession>A0A967CAL1</accession>
<feature type="domain" description="Metallo-beta-lactamase" evidence="1">
    <location>
        <begin position="38"/>
        <end position="235"/>
    </location>
</feature>
<dbReference type="InterPro" id="IPR001279">
    <property type="entry name" value="Metallo-B-lactamas"/>
</dbReference>
<dbReference type="Proteomes" id="UP000761264">
    <property type="component" value="Unassembled WGS sequence"/>
</dbReference>
<dbReference type="Pfam" id="PF12706">
    <property type="entry name" value="Lactamase_B_2"/>
    <property type="match status" value="1"/>
</dbReference>
<dbReference type="SMART" id="SM00849">
    <property type="entry name" value="Lactamase_B"/>
    <property type="match status" value="1"/>
</dbReference>
<reference evidence="2" key="1">
    <citation type="submission" date="2020-03" db="EMBL/GenBank/DDBJ databases">
        <title>Genome of Pelagibius litoralis DSM 21314T.</title>
        <authorList>
            <person name="Wang G."/>
        </authorList>
    </citation>
    <scope>NUCLEOTIDE SEQUENCE</scope>
    <source>
        <strain evidence="2">DSM 21314</strain>
    </source>
</reference>
<dbReference type="CDD" id="cd16279">
    <property type="entry name" value="metallo-hydrolase-like_MBL-fold"/>
    <property type="match status" value="1"/>
</dbReference>
<dbReference type="AlphaFoldDB" id="A0A967CAL1"/>
<dbReference type="RefSeq" id="WP_167221597.1">
    <property type="nucleotide sequence ID" value="NZ_JAAQPH010000002.1"/>
</dbReference>
<gene>
    <name evidence="2" type="ORF">HBA54_04045</name>
</gene>
<name>A0A967CAL1_9PROT</name>
<proteinExistence type="predicted"/>
<dbReference type="PANTHER" id="PTHR42663">
    <property type="entry name" value="HYDROLASE C777.06C-RELATED-RELATED"/>
    <property type="match status" value="1"/>
</dbReference>
<evidence type="ECO:0000313" key="3">
    <source>
        <dbReference type="Proteomes" id="UP000761264"/>
    </source>
</evidence>
<organism evidence="2 3">
    <name type="scientific">Pelagibius litoralis</name>
    <dbReference type="NCBI Taxonomy" id="374515"/>
    <lineage>
        <taxon>Bacteria</taxon>
        <taxon>Pseudomonadati</taxon>
        <taxon>Pseudomonadota</taxon>
        <taxon>Alphaproteobacteria</taxon>
        <taxon>Rhodospirillales</taxon>
        <taxon>Rhodovibrionaceae</taxon>
        <taxon>Pelagibius</taxon>
    </lineage>
</organism>
<dbReference type="Gene3D" id="3.60.15.10">
    <property type="entry name" value="Ribonuclease Z/Hydroxyacylglutathione hydrolase-like"/>
    <property type="match status" value="1"/>
</dbReference>
<keyword evidence="3" id="KW-1185">Reference proteome</keyword>
<evidence type="ECO:0000313" key="2">
    <source>
        <dbReference type="EMBL" id="NIA67753.1"/>
    </source>
</evidence>